<dbReference type="SUPFAM" id="SSF55729">
    <property type="entry name" value="Acyl-CoA N-acyltransferases (Nat)"/>
    <property type="match status" value="1"/>
</dbReference>
<reference evidence="2 3" key="1">
    <citation type="submission" date="2020-07" db="EMBL/GenBank/DDBJ databases">
        <title>Novel species isolated from subtropical streams in China.</title>
        <authorList>
            <person name="Lu H."/>
        </authorList>
    </citation>
    <scope>NUCLEOTIDE SEQUENCE [LARGE SCALE GENOMIC DNA]</scope>
    <source>
        <strain evidence="2 3">FT3S</strain>
    </source>
</reference>
<name>A0A7W2ELR6_9BURK</name>
<keyword evidence="2" id="KW-0808">Transferase</keyword>
<keyword evidence="3" id="KW-1185">Reference proteome</keyword>
<accession>A0A7W2ELR6</accession>
<protein>
    <submittedName>
        <fullName evidence="2">GNAT family N-acetyltransferase</fullName>
    </submittedName>
</protein>
<sequence>MTNLPFHLEQAVLSGPHVRLEPYTPQHKDALRQVLDCDAPAWDLFAMSGQGAHFHSWWEMLTTRMAAGQWLAYAIRDLASGELVGTSSFLNIKPERQCVEIGATFLHPGARSGHANPASKLLMLDYAFARGARRVELLTDARNVRSQAAIAKLGAQREGVLRRDRVTWTGHVRDSVLYAVTDLDWPDVHARLERRLAG</sequence>
<dbReference type="CDD" id="cd04301">
    <property type="entry name" value="NAT_SF"/>
    <property type="match status" value="1"/>
</dbReference>
<dbReference type="InterPro" id="IPR016181">
    <property type="entry name" value="Acyl_CoA_acyltransferase"/>
</dbReference>
<dbReference type="InterPro" id="IPR000182">
    <property type="entry name" value="GNAT_dom"/>
</dbReference>
<feature type="domain" description="N-acetyltransferase" evidence="1">
    <location>
        <begin position="18"/>
        <end position="179"/>
    </location>
</feature>
<dbReference type="Gene3D" id="3.40.630.30">
    <property type="match status" value="1"/>
</dbReference>
<comment type="caution">
    <text evidence="2">The sequence shown here is derived from an EMBL/GenBank/DDBJ whole genome shotgun (WGS) entry which is preliminary data.</text>
</comment>
<proteinExistence type="predicted"/>
<dbReference type="PANTHER" id="PTHR43610:SF1">
    <property type="entry name" value="N-ACETYLTRANSFERASE DOMAIN-CONTAINING PROTEIN"/>
    <property type="match status" value="1"/>
</dbReference>
<dbReference type="AlphaFoldDB" id="A0A7W2ELR6"/>
<dbReference type="Pfam" id="PF13302">
    <property type="entry name" value="Acetyltransf_3"/>
    <property type="match status" value="1"/>
</dbReference>
<dbReference type="RefSeq" id="WP_182220440.1">
    <property type="nucleotide sequence ID" value="NZ_JACEZS010000028.1"/>
</dbReference>
<dbReference type="PROSITE" id="PS51186">
    <property type="entry name" value="GNAT"/>
    <property type="match status" value="1"/>
</dbReference>
<evidence type="ECO:0000259" key="1">
    <source>
        <dbReference type="PROSITE" id="PS51186"/>
    </source>
</evidence>
<dbReference type="Proteomes" id="UP000566711">
    <property type="component" value="Unassembled WGS sequence"/>
</dbReference>
<dbReference type="GO" id="GO:0016747">
    <property type="term" value="F:acyltransferase activity, transferring groups other than amino-acyl groups"/>
    <property type="evidence" value="ECO:0007669"/>
    <property type="project" value="InterPro"/>
</dbReference>
<dbReference type="EMBL" id="JACEZS010000028">
    <property type="protein sequence ID" value="MBA5608265.1"/>
    <property type="molecule type" value="Genomic_DNA"/>
</dbReference>
<organism evidence="2 3">
    <name type="scientific">Rugamonas fusca</name>
    <dbReference type="NCBI Taxonomy" id="2758568"/>
    <lineage>
        <taxon>Bacteria</taxon>
        <taxon>Pseudomonadati</taxon>
        <taxon>Pseudomonadota</taxon>
        <taxon>Betaproteobacteria</taxon>
        <taxon>Burkholderiales</taxon>
        <taxon>Oxalobacteraceae</taxon>
        <taxon>Telluria group</taxon>
        <taxon>Rugamonas</taxon>
    </lineage>
</organism>
<evidence type="ECO:0000313" key="3">
    <source>
        <dbReference type="Proteomes" id="UP000566711"/>
    </source>
</evidence>
<gene>
    <name evidence="2" type="ORF">H3H36_23225</name>
</gene>
<evidence type="ECO:0000313" key="2">
    <source>
        <dbReference type="EMBL" id="MBA5608265.1"/>
    </source>
</evidence>
<dbReference type="PANTHER" id="PTHR43610">
    <property type="entry name" value="BLL6696 PROTEIN"/>
    <property type="match status" value="1"/>
</dbReference>